<dbReference type="GO" id="GO:0006261">
    <property type="term" value="P:DNA-templated DNA replication"/>
    <property type="evidence" value="ECO:0007669"/>
    <property type="project" value="TreeGrafter"/>
</dbReference>
<dbReference type="GO" id="GO:0003887">
    <property type="term" value="F:DNA-directed DNA polymerase activity"/>
    <property type="evidence" value="ECO:0007669"/>
    <property type="project" value="TreeGrafter"/>
</dbReference>
<sequence>MAPVKKTTSLRQGTLSFATAKPTAATISAKQKSINTVTVAPTSSKKRAVESSSEDSDEIESSSTPPPAKAEEKAHSKGQTLKASAETRAEPVPFKSKDATENSRAGKAAEEPSRPELNPKDRKYNKHYMLVRDKMGRMPPIHGEGQTKIHEILRVFDLSDQYGPCVGVTRIERWERASMMGLNPPQEVYDILSTKQGATESQYVENVFHDQV</sequence>
<dbReference type="AlphaFoldDB" id="A0A0C9Y3B5"/>
<evidence type="ECO:0000313" key="3">
    <source>
        <dbReference type="Proteomes" id="UP000054477"/>
    </source>
</evidence>
<name>A0A0C9Y3B5_9AGAR</name>
<reference evidence="3" key="2">
    <citation type="submission" date="2015-01" db="EMBL/GenBank/DDBJ databases">
        <title>Evolutionary Origins and Diversification of the Mycorrhizal Mutualists.</title>
        <authorList>
            <consortium name="DOE Joint Genome Institute"/>
            <consortium name="Mycorrhizal Genomics Consortium"/>
            <person name="Kohler A."/>
            <person name="Kuo A."/>
            <person name="Nagy L.G."/>
            <person name="Floudas D."/>
            <person name="Copeland A."/>
            <person name="Barry K.W."/>
            <person name="Cichocki N."/>
            <person name="Veneault-Fourrey C."/>
            <person name="LaButti K."/>
            <person name="Lindquist E.A."/>
            <person name="Lipzen A."/>
            <person name="Lundell T."/>
            <person name="Morin E."/>
            <person name="Murat C."/>
            <person name="Riley R."/>
            <person name="Ohm R."/>
            <person name="Sun H."/>
            <person name="Tunlid A."/>
            <person name="Henrissat B."/>
            <person name="Grigoriev I.V."/>
            <person name="Hibbett D.S."/>
            <person name="Martin F."/>
        </authorList>
    </citation>
    <scope>NUCLEOTIDE SEQUENCE [LARGE SCALE GENOMIC DNA]</scope>
    <source>
        <strain evidence="3">LaAM-08-1</strain>
    </source>
</reference>
<keyword evidence="3" id="KW-1185">Reference proteome</keyword>
<dbReference type="InterPro" id="IPR007218">
    <property type="entry name" value="DNA_pol_delta_4"/>
</dbReference>
<dbReference type="PANTHER" id="PTHR14303">
    <property type="entry name" value="DNA POLYMERASE DELTA SUBUNIT 4"/>
    <property type="match status" value="1"/>
</dbReference>
<dbReference type="PANTHER" id="PTHR14303:SF0">
    <property type="entry name" value="DNA POLYMERASE DELTA SUBUNIT 4"/>
    <property type="match status" value="1"/>
</dbReference>
<dbReference type="GO" id="GO:0043625">
    <property type="term" value="C:delta DNA polymerase complex"/>
    <property type="evidence" value="ECO:0007669"/>
    <property type="project" value="TreeGrafter"/>
</dbReference>
<gene>
    <name evidence="2" type="ORF">K443DRAFT_675809</name>
</gene>
<feature type="compositionally biased region" description="Basic and acidic residues" evidence="1">
    <location>
        <begin position="85"/>
        <end position="101"/>
    </location>
</feature>
<feature type="region of interest" description="Disordered" evidence="1">
    <location>
        <begin position="30"/>
        <end position="125"/>
    </location>
</feature>
<evidence type="ECO:0008006" key="4">
    <source>
        <dbReference type="Google" id="ProtNLM"/>
    </source>
</evidence>
<accession>A0A0C9Y3B5</accession>
<feature type="compositionally biased region" description="Basic and acidic residues" evidence="1">
    <location>
        <begin position="107"/>
        <end position="122"/>
    </location>
</feature>
<dbReference type="STRING" id="1095629.A0A0C9Y3B5"/>
<dbReference type="GO" id="GO:0000731">
    <property type="term" value="P:DNA synthesis involved in DNA repair"/>
    <property type="evidence" value="ECO:0007669"/>
    <property type="project" value="InterPro"/>
</dbReference>
<protein>
    <recommendedName>
        <fullName evidence="4">DNA polymerase delta subunit 4</fullName>
    </recommendedName>
</protein>
<dbReference type="HOGENOM" id="CLU_077732_1_0_1"/>
<feature type="compositionally biased region" description="Polar residues" evidence="1">
    <location>
        <begin position="30"/>
        <end position="43"/>
    </location>
</feature>
<reference evidence="2 3" key="1">
    <citation type="submission" date="2014-04" db="EMBL/GenBank/DDBJ databases">
        <authorList>
            <consortium name="DOE Joint Genome Institute"/>
            <person name="Kuo A."/>
            <person name="Kohler A."/>
            <person name="Nagy L.G."/>
            <person name="Floudas D."/>
            <person name="Copeland A."/>
            <person name="Barry K.W."/>
            <person name="Cichocki N."/>
            <person name="Veneault-Fourrey C."/>
            <person name="LaButti K."/>
            <person name="Lindquist E.A."/>
            <person name="Lipzen A."/>
            <person name="Lundell T."/>
            <person name="Morin E."/>
            <person name="Murat C."/>
            <person name="Sun H."/>
            <person name="Tunlid A."/>
            <person name="Henrissat B."/>
            <person name="Grigoriev I.V."/>
            <person name="Hibbett D.S."/>
            <person name="Martin F."/>
            <person name="Nordberg H.P."/>
            <person name="Cantor M.N."/>
            <person name="Hua S.X."/>
        </authorList>
    </citation>
    <scope>NUCLEOTIDE SEQUENCE [LARGE SCALE GENOMIC DNA]</scope>
    <source>
        <strain evidence="2 3">LaAM-08-1</strain>
    </source>
</reference>
<evidence type="ECO:0000313" key="2">
    <source>
        <dbReference type="EMBL" id="KIK04557.1"/>
    </source>
</evidence>
<dbReference type="Proteomes" id="UP000054477">
    <property type="component" value="Unassembled WGS sequence"/>
</dbReference>
<dbReference type="EMBL" id="KN838568">
    <property type="protein sequence ID" value="KIK04557.1"/>
    <property type="molecule type" value="Genomic_DNA"/>
</dbReference>
<dbReference type="Pfam" id="PF04081">
    <property type="entry name" value="DNA_pol_delta_4"/>
    <property type="match status" value="1"/>
</dbReference>
<proteinExistence type="predicted"/>
<organism evidence="2 3">
    <name type="scientific">Laccaria amethystina LaAM-08-1</name>
    <dbReference type="NCBI Taxonomy" id="1095629"/>
    <lineage>
        <taxon>Eukaryota</taxon>
        <taxon>Fungi</taxon>
        <taxon>Dikarya</taxon>
        <taxon>Basidiomycota</taxon>
        <taxon>Agaricomycotina</taxon>
        <taxon>Agaricomycetes</taxon>
        <taxon>Agaricomycetidae</taxon>
        <taxon>Agaricales</taxon>
        <taxon>Agaricineae</taxon>
        <taxon>Hydnangiaceae</taxon>
        <taxon>Laccaria</taxon>
    </lineage>
</organism>
<dbReference type="OrthoDB" id="337486at2759"/>
<evidence type="ECO:0000256" key="1">
    <source>
        <dbReference type="SAM" id="MobiDB-lite"/>
    </source>
</evidence>